<dbReference type="PROSITE" id="PS51186">
    <property type="entry name" value="GNAT"/>
    <property type="match status" value="1"/>
</dbReference>
<dbReference type="SUPFAM" id="SSF55729">
    <property type="entry name" value="Acyl-CoA N-acyltransferases (Nat)"/>
    <property type="match status" value="1"/>
</dbReference>
<dbReference type="RefSeq" id="WP_161045779.1">
    <property type="nucleotide sequence ID" value="NZ_WWCR01000011.1"/>
</dbReference>
<dbReference type="GO" id="GO:0016747">
    <property type="term" value="F:acyltransferase activity, transferring groups other than amino-acyl groups"/>
    <property type="evidence" value="ECO:0007669"/>
    <property type="project" value="InterPro"/>
</dbReference>
<dbReference type="CDD" id="cd04301">
    <property type="entry name" value="NAT_SF"/>
    <property type="match status" value="1"/>
</dbReference>
<keyword evidence="2" id="KW-0808">Transferase</keyword>
<comment type="caution">
    <text evidence="2">The sequence shown here is derived from an EMBL/GenBank/DDBJ whole genome shotgun (WGS) entry which is preliminary data.</text>
</comment>
<evidence type="ECO:0000313" key="3">
    <source>
        <dbReference type="EMBL" id="MYN40780.1"/>
    </source>
</evidence>
<sequence>MELDVQFRPMKAPPTDKVLLSFRKDAGFKGGVPPQKAADPRGTIQWVAVEMKNKQIGIARLELAPPMFCFVSELMILSQYRGRGVGHWLVKRIEQYCLGTGIQRLVLEAAEGTDDFYKSQAFVPDPLLPRLWRKEISPLQRRMFTPMFG</sequence>
<dbReference type="InterPro" id="IPR016181">
    <property type="entry name" value="Acyl_CoA_acyltransferase"/>
</dbReference>
<accession>A0A7X4KG16</accession>
<gene>
    <name evidence="3" type="ORF">GTP55_15540</name>
    <name evidence="2" type="ORF">GTP56_12480</name>
</gene>
<keyword evidence="4" id="KW-1185">Reference proteome</keyword>
<evidence type="ECO:0000313" key="4">
    <source>
        <dbReference type="Proteomes" id="UP000466332"/>
    </source>
</evidence>
<dbReference type="InterPro" id="IPR000182">
    <property type="entry name" value="GNAT_dom"/>
</dbReference>
<name>A0A7X4KG16_9BURK</name>
<proteinExistence type="predicted"/>
<feature type="domain" description="N-acetyltransferase" evidence="1">
    <location>
        <begin position="5"/>
        <end position="149"/>
    </location>
</feature>
<evidence type="ECO:0000259" key="1">
    <source>
        <dbReference type="PROSITE" id="PS51186"/>
    </source>
</evidence>
<organism evidence="2 5">
    <name type="scientific">Duganella margarita</name>
    <dbReference type="NCBI Taxonomy" id="2692170"/>
    <lineage>
        <taxon>Bacteria</taxon>
        <taxon>Pseudomonadati</taxon>
        <taxon>Pseudomonadota</taxon>
        <taxon>Betaproteobacteria</taxon>
        <taxon>Burkholderiales</taxon>
        <taxon>Oxalobacteraceae</taxon>
        <taxon>Telluria group</taxon>
        <taxon>Duganella</taxon>
    </lineage>
</organism>
<protein>
    <submittedName>
        <fullName evidence="2">GNAT family N-acetyltransferase</fullName>
    </submittedName>
</protein>
<dbReference type="EMBL" id="WWCR01000011">
    <property type="protein sequence ID" value="MYM73011.1"/>
    <property type="molecule type" value="Genomic_DNA"/>
</dbReference>
<dbReference type="Pfam" id="PF00583">
    <property type="entry name" value="Acetyltransf_1"/>
    <property type="match status" value="1"/>
</dbReference>
<dbReference type="EMBL" id="WWCS01000009">
    <property type="protein sequence ID" value="MYN40780.1"/>
    <property type="molecule type" value="Genomic_DNA"/>
</dbReference>
<dbReference type="AlphaFoldDB" id="A0A7X4KG16"/>
<dbReference type="Gene3D" id="3.40.630.30">
    <property type="match status" value="1"/>
</dbReference>
<evidence type="ECO:0000313" key="5">
    <source>
        <dbReference type="Proteomes" id="UP000469734"/>
    </source>
</evidence>
<evidence type="ECO:0000313" key="2">
    <source>
        <dbReference type="EMBL" id="MYM73011.1"/>
    </source>
</evidence>
<dbReference type="Proteomes" id="UP000466332">
    <property type="component" value="Unassembled WGS sequence"/>
</dbReference>
<dbReference type="Proteomes" id="UP000469734">
    <property type="component" value="Unassembled WGS sequence"/>
</dbReference>
<reference evidence="4 5" key="1">
    <citation type="submission" date="2019-12" db="EMBL/GenBank/DDBJ databases">
        <title>Novel species isolated from a subtropical stream in China.</title>
        <authorList>
            <person name="Lu H."/>
        </authorList>
    </citation>
    <scope>NUCLEOTIDE SEQUENCE [LARGE SCALE GENOMIC DNA]</scope>
    <source>
        <strain evidence="3 4">FT109W</strain>
        <strain evidence="2 5">FT134W</strain>
    </source>
</reference>